<dbReference type="EMBL" id="WOCE01000023">
    <property type="protein sequence ID" value="KAE9587550.1"/>
    <property type="molecule type" value="Genomic_DNA"/>
</dbReference>
<comment type="caution">
    <text evidence="1">The sequence shown here is derived from an EMBL/GenBank/DDBJ whole genome shotgun (WGS) entry which is preliminary data.</text>
</comment>
<dbReference type="InterPro" id="IPR003245">
    <property type="entry name" value="Phytocyanin_dom"/>
</dbReference>
<dbReference type="InterPro" id="IPR039391">
    <property type="entry name" value="Phytocyanin-like"/>
</dbReference>
<dbReference type="InterPro" id="IPR008972">
    <property type="entry name" value="Cupredoxin"/>
</dbReference>
<dbReference type="PROSITE" id="PS51485">
    <property type="entry name" value="PHYTOCYANIN"/>
    <property type="match status" value="1"/>
</dbReference>
<dbReference type="OrthoDB" id="687943at2759"/>
<gene>
    <name evidence="1" type="ORF">Lalb_Chr23g0275011</name>
</gene>
<protein>
    <submittedName>
        <fullName evidence="1">Putative cupredoxin</fullName>
    </submittedName>
</protein>
<accession>A0A6A5LUN4</accession>
<sequence length="126" mass="14152">MGETRGNSAMIAIMLLFCMFVFHSEIADAETYLVGDAAGWSLHVSTWSNDKHFKDGYEFVFKYDPKVYKVVKVKPEDFGACNLDGPIAVYTSGNDTITLHTGLHFFISSNRDDCYRHGMSLPLQIS</sequence>
<dbReference type="PANTHER" id="PTHR33021:SF339">
    <property type="entry name" value="OS07G0570600 PROTEIN"/>
    <property type="match status" value="1"/>
</dbReference>
<organism evidence="1 2">
    <name type="scientific">Lupinus albus</name>
    <name type="common">White lupine</name>
    <name type="synonym">Lupinus termis</name>
    <dbReference type="NCBI Taxonomy" id="3870"/>
    <lineage>
        <taxon>Eukaryota</taxon>
        <taxon>Viridiplantae</taxon>
        <taxon>Streptophyta</taxon>
        <taxon>Embryophyta</taxon>
        <taxon>Tracheophyta</taxon>
        <taxon>Spermatophyta</taxon>
        <taxon>Magnoliopsida</taxon>
        <taxon>eudicotyledons</taxon>
        <taxon>Gunneridae</taxon>
        <taxon>Pentapetalae</taxon>
        <taxon>rosids</taxon>
        <taxon>fabids</taxon>
        <taxon>Fabales</taxon>
        <taxon>Fabaceae</taxon>
        <taxon>Papilionoideae</taxon>
        <taxon>50 kb inversion clade</taxon>
        <taxon>genistoids sensu lato</taxon>
        <taxon>core genistoids</taxon>
        <taxon>Genisteae</taxon>
        <taxon>Lupinus</taxon>
    </lineage>
</organism>
<evidence type="ECO:0000313" key="1">
    <source>
        <dbReference type="EMBL" id="KAE9587550.1"/>
    </source>
</evidence>
<dbReference type="Proteomes" id="UP000447434">
    <property type="component" value="Chromosome 23"/>
</dbReference>
<dbReference type="PANTHER" id="PTHR33021">
    <property type="entry name" value="BLUE COPPER PROTEIN"/>
    <property type="match status" value="1"/>
</dbReference>
<dbReference type="AlphaFoldDB" id="A0A6A5LUN4"/>
<keyword evidence="2" id="KW-1185">Reference proteome</keyword>
<dbReference type="Gene3D" id="2.60.40.420">
    <property type="entry name" value="Cupredoxins - blue copper proteins"/>
    <property type="match status" value="1"/>
</dbReference>
<evidence type="ECO:0000313" key="2">
    <source>
        <dbReference type="Proteomes" id="UP000447434"/>
    </source>
</evidence>
<dbReference type="SUPFAM" id="SSF49503">
    <property type="entry name" value="Cupredoxins"/>
    <property type="match status" value="1"/>
</dbReference>
<proteinExistence type="predicted"/>
<name>A0A6A5LUN4_LUPAL</name>
<dbReference type="GO" id="GO:0009055">
    <property type="term" value="F:electron transfer activity"/>
    <property type="evidence" value="ECO:0007669"/>
    <property type="project" value="InterPro"/>
</dbReference>
<dbReference type="GO" id="GO:0005886">
    <property type="term" value="C:plasma membrane"/>
    <property type="evidence" value="ECO:0007669"/>
    <property type="project" value="TreeGrafter"/>
</dbReference>
<dbReference type="Pfam" id="PF02298">
    <property type="entry name" value="Cu_bind_like"/>
    <property type="match status" value="1"/>
</dbReference>
<reference evidence="2" key="1">
    <citation type="journal article" date="2020" name="Nat. Commun.">
        <title>Genome sequence of the cluster root forming white lupin.</title>
        <authorList>
            <person name="Hufnagel B."/>
            <person name="Marques A."/>
            <person name="Soriano A."/>
            <person name="Marques L."/>
            <person name="Divol F."/>
            <person name="Doumas P."/>
            <person name="Sallet E."/>
            <person name="Mancinotti D."/>
            <person name="Carrere S."/>
            <person name="Marande W."/>
            <person name="Arribat S."/>
            <person name="Keller J."/>
            <person name="Huneau C."/>
            <person name="Blein T."/>
            <person name="Aime D."/>
            <person name="Laguerre M."/>
            <person name="Taylor J."/>
            <person name="Schubert V."/>
            <person name="Nelson M."/>
            <person name="Geu-Flores F."/>
            <person name="Crespi M."/>
            <person name="Gallardo-Guerrero K."/>
            <person name="Delaux P.-M."/>
            <person name="Salse J."/>
            <person name="Berges H."/>
            <person name="Guyot R."/>
            <person name="Gouzy J."/>
            <person name="Peret B."/>
        </authorList>
    </citation>
    <scope>NUCLEOTIDE SEQUENCE [LARGE SCALE GENOMIC DNA]</scope>
    <source>
        <strain evidence="2">cv. Amiga</strain>
    </source>
</reference>